<dbReference type="EMBL" id="KC740932">
    <property type="protein sequence ID" value="AGM32756.1"/>
    <property type="molecule type" value="mRNA"/>
</dbReference>
<dbReference type="InterPro" id="IPR016071">
    <property type="entry name" value="Staphylococal_nuclease_OB-fold"/>
</dbReference>
<dbReference type="PROSITE" id="PS50830">
    <property type="entry name" value="TNASE_3"/>
    <property type="match status" value="2"/>
</dbReference>
<name>R4UWR9_COPFO</name>
<accession>R4UWR9</accession>
<dbReference type="InterPro" id="IPR035437">
    <property type="entry name" value="SNase_OB-fold_sf"/>
</dbReference>
<evidence type="ECO:0000313" key="2">
    <source>
        <dbReference type="EMBL" id="AGM32756.1"/>
    </source>
</evidence>
<sequence>MSGKKGIVLAALDAASLAIKFLEEQSIICINLEHVICPRLGSIDWTRSDEPEAFPGLDFTRKKSIGQRVLVNTSRKLDITRNQVSFGKLSVQIGKVSLFDENNADLAYIVVENGFAKVKENSPSDDYVSSLRSAEISAKNAKKGIWSERNFIRKHLETNPTQLIKQNSFEGFVESVINASQLIVCLYPSYESVKVQLAGIRTPMYKKMGSDTFGVEAKDFVETRLLQREVKIKLFLFQENNCYIGQIIHPRGDISVFLLEEGLAQISNQTMTYVNESSQYREAESKK</sequence>
<organism evidence="2">
    <name type="scientific">Coptotermes formosanus</name>
    <name type="common">Formosan subterranean termite</name>
    <dbReference type="NCBI Taxonomy" id="36987"/>
    <lineage>
        <taxon>Eukaryota</taxon>
        <taxon>Metazoa</taxon>
        <taxon>Ecdysozoa</taxon>
        <taxon>Arthropoda</taxon>
        <taxon>Hexapoda</taxon>
        <taxon>Insecta</taxon>
        <taxon>Pterygota</taxon>
        <taxon>Neoptera</taxon>
        <taxon>Polyneoptera</taxon>
        <taxon>Dictyoptera</taxon>
        <taxon>Blattodea</taxon>
        <taxon>Blattoidea</taxon>
        <taxon>Termitoidae</taxon>
        <taxon>Rhinotermitidae</taxon>
        <taxon>Coptotermes</taxon>
    </lineage>
</organism>
<dbReference type="GO" id="GO:0006402">
    <property type="term" value="P:mRNA catabolic process"/>
    <property type="evidence" value="ECO:0007669"/>
    <property type="project" value="TreeGrafter"/>
</dbReference>
<dbReference type="GO" id="GO:0005829">
    <property type="term" value="C:cytosol"/>
    <property type="evidence" value="ECO:0007669"/>
    <property type="project" value="TreeGrafter"/>
</dbReference>
<feature type="non-terminal residue" evidence="2">
    <location>
        <position position="287"/>
    </location>
</feature>
<dbReference type="GO" id="GO:0003723">
    <property type="term" value="F:RNA binding"/>
    <property type="evidence" value="ECO:0007669"/>
    <property type="project" value="TreeGrafter"/>
</dbReference>
<dbReference type="SUPFAM" id="SSF50199">
    <property type="entry name" value="Staphylococcal nuclease"/>
    <property type="match status" value="2"/>
</dbReference>
<dbReference type="PANTHER" id="PTHR12302">
    <property type="entry name" value="EBNA2 BINDING PROTEIN P100"/>
    <property type="match status" value="1"/>
</dbReference>
<dbReference type="Gene3D" id="2.40.50.90">
    <property type="match status" value="2"/>
</dbReference>
<dbReference type="Pfam" id="PF00565">
    <property type="entry name" value="SNase"/>
    <property type="match status" value="2"/>
</dbReference>
<dbReference type="AlphaFoldDB" id="R4UWR9"/>
<proteinExistence type="evidence at transcript level"/>
<dbReference type="SMART" id="SM00318">
    <property type="entry name" value="SNc"/>
    <property type="match status" value="2"/>
</dbReference>
<feature type="domain" description="TNase-like" evidence="1">
    <location>
        <begin position="167"/>
        <end position="287"/>
    </location>
</feature>
<dbReference type="PANTHER" id="PTHR12302:SF2">
    <property type="entry name" value="STAPHYLOCOCCAL NUCLEASE DOMAIN-CONTAINING PROTEIN 1"/>
    <property type="match status" value="1"/>
</dbReference>
<reference evidence="2" key="1">
    <citation type="submission" date="2013-03" db="EMBL/GenBank/DDBJ databases">
        <title>Immune-Related transcriptome of Coptotermes formosanus Shiraki workers: the defense mechanism.</title>
        <authorList>
            <person name="Hussain A."/>
            <person name="Li Y.F."/>
            <person name="Wen S.Y."/>
        </authorList>
    </citation>
    <scope>NUCLEOTIDE SEQUENCE</scope>
</reference>
<feature type="domain" description="TNase-like" evidence="1">
    <location>
        <begin position="2"/>
        <end position="148"/>
    </location>
</feature>
<evidence type="ECO:0000259" key="1">
    <source>
        <dbReference type="PROSITE" id="PS50830"/>
    </source>
</evidence>
<protein>
    <submittedName>
        <fullName evidence="2">Nuclease-like protein</fullName>
    </submittedName>
</protein>
<dbReference type="GO" id="GO:0004518">
    <property type="term" value="F:nuclease activity"/>
    <property type="evidence" value="ECO:0007669"/>
    <property type="project" value="TreeGrafter"/>
</dbReference>
<dbReference type="GO" id="GO:0005634">
    <property type="term" value="C:nucleus"/>
    <property type="evidence" value="ECO:0007669"/>
    <property type="project" value="TreeGrafter"/>
</dbReference>